<evidence type="ECO:0008006" key="4">
    <source>
        <dbReference type="Google" id="ProtNLM"/>
    </source>
</evidence>
<sequence>MSEDFRLGTWNMLSLYRSGVLRNLIQVTQDYKTDLLATQAIRWLGRSIIEKKFCPIYYSCDDKHFWNGEKLGIKEIKQEYVNKLVQWVQDTNEDHLNWAVLQQMVINTADEVTGKEERMKRIHRKKRKEYYKEQKKQVEKLHGEKECRRMYRLVNDIRKEFKSYMTVCRDSTGMILSEPSEITERWRQYFQNLLTNSDTISTEISHELEEGLENETEEIEEQRNENEAPKIDQVKKAIERLKSNKSPGPDNITAKLLKTKQEIIEETAKEVGLNINVEKTKAMVQSSRHRGRELLTVTDHDIEVPPETLLWVLPCITATLLCHQMVLGNGEQTSHQVSEEQEDVCLTDVL</sequence>
<evidence type="ECO:0000313" key="3">
    <source>
        <dbReference type="Proteomes" id="UP000502823"/>
    </source>
</evidence>
<feature type="compositionally biased region" description="Acidic residues" evidence="1">
    <location>
        <begin position="210"/>
        <end position="220"/>
    </location>
</feature>
<feature type="region of interest" description="Disordered" evidence="1">
    <location>
        <begin position="209"/>
        <end position="229"/>
    </location>
</feature>
<dbReference type="EMBL" id="BLKM01000758">
    <property type="protein sequence ID" value="GFG38153.1"/>
    <property type="molecule type" value="Genomic_DNA"/>
</dbReference>
<accession>A0A6L2PZU0</accession>
<organism evidence="2 3">
    <name type="scientific">Coptotermes formosanus</name>
    <name type="common">Formosan subterranean termite</name>
    <dbReference type="NCBI Taxonomy" id="36987"/>
    <lineage>
        <taxon>Eukaryota</taxon>
        <taxon>Metazoa</taxon>
        <taxon>Ecdysozoa</taxon>
        <taxon>Arthropoda</taxon>
        <taxon>Hexapoda</taxon>
        <taxon>Insecta</taxon>
        <taxon>Pterygota</taxon>
        <taxon>Neoptera</taxon>
        <taxon>Polyneoptera</taxon>
        <taxon>Dictyoptera</taxon>
        <taxon>Blattodea</taxon>
        <taxon>Blattoidea</taxon>
        <taxon>Termitoidae</taxon>
        <taxon>Rhinotermitidae</taxon>
        <taxon>Coptotermes</taxon>
    </lineage>
</organism>
<dbReference type="AlphaFoldDB" id="A0A6L2PZU0"/>
<evidence type="ECO:0000256" key="1">
    <source>
        <dbReference type="SAM" id="MobiDB-lite"/>
    </source>
</evidence>
<gene>
    <name evidence="2" type="ORF">Cfor_04817</name>
</gene>
<dbReference type="OrthoDB" id="6627613at2759"/>
<dbReference type="Proteomes" id="UP000502823">
    <property type="component" value="Unassembled WGS sequence"/>
</dbReference>
<reference evidence="3" key="1">
    <citation type="submission" date="2020-01" db="EMBL/GenBank/DDBJ databases">
        <title>Draft genome sequence of the Termite Coptotermes fromosanus.</title>
        <authorList>
            <person name="Itakura S."/>
            <person name="Yosikawa Y."/>
            <person name="Umezawa K."/>
        </authorList>
    </citation>
    <scope>NUCLEOTIDE SEQUENCE [LARGE SCALE GENOMIC DNA]</scope>
</reference>
<comment type="caution">
    <text evidence="2">The sequence shown here is derived from an EMBL/GenBank/DDBJ whole genome shotgun (WGS) entry which is preliminary data.</text>
</comment>
<proteinExistence type="predicted"/>
<evidence type="ECO:0000313" key="2">
    <source>
        <dbReference type="EMBL" id="GFG38153.1"/>
    </source>
</evidence>
<protein>
    <recommendedName>
        <fullName evidence="4">Reverse transcriptase domain-containing protein</fullName>
    </recommendedName>
</protein>
<name>A0A6L2PZU0_COPFO</name>
<dbReference type="InParanoid" id="A0A6L2PZU0"/>
<keyword evidence="3" id="KW-1185">Reference proteome</keyword>